<evidence type="ECO:0008006" key="3">
    <source>
        <dbReference type="Google" id="ProtNLM"/>
    </source>
</evidence>
<evidence type="ECO:0000313" key="1">
    <source>
        <dbReference type="EMBL" id="SNS62661.1"/>
    </source>
</evidence>
<dbReference type="AlphaFoldDB" id="A0A239G0H8"/>
<protein>
    <recommendedName>
        <fullName evidence="3">Carbonic anhydrase</fullName>
    </recommendedName>
</protein>
<proteinExistence type="predicted"/>
<dbReference type="EMBL" id="FZOK01000014">
    <property type="protein sequence ID" value="SNS62661.1"/>
    <property type="molecule type" value="Genomic_DNA"/>
</dbReference>
<gene>
    <name evidence="1" type="ORF">SAMN06295967_11459</name>
</gene>
<accession>A0A239G0H8</accession>
<dbReference type="OrthoDB" id="1161221at2"/>
<dbReference type="Proteomes" id="UP000198480">
    <property type="component" value="Unassembled WGS sequence"/>
</dbReference>
<evidence type="ECO:0000313" key="2">
    <source>
        <dbReference type="Proteomes" id="UP000198480"/>
    </source>
</evidence>
<reference evidence="2" key="1">
    <citation type="submission" date="2017-06" db="EMBL/GenBank/DDBJ databases">
        <authorList>
            <person name="Varghese N."/>
            <person name="Submissions S."/>
        </authorList>
    </citation>
    <scope>NUCLEOTIDE SEQUENCE [LARGE SCALE GENOMIC DNA]</scope>
    <source>
        <strain evidence="2">5C</strain>
    </source>
</reference>
<keyword evidence="2" id="KW-1185">Reference proteome</keyword>
<name>A0A239G0H8_9BACT</name>
<organism evidence="1 2">
    <name type="scientific">Belliella buryatensis</name>
    <dbReference type="NCBI Taxonomy" id="1500549"/>
    <lineage>
        <taxon>Bacteria</taxon>
        <taxon>Pseudomonadati</taxon>
        <taxon>Bacteroidota</taxon>
        <taxon>Cytophagia</taxon>
        <taxon>Cytophagales</taxon>
        <taxon>Cyclobacteriaceae</taxon>
        <taxon>Belliella</taxon>
    </lineage>
</organism>
<dbReference type="RefSeq" id="WP_089242079.1">
    <property type="nucleotide sequence ID" value="NZ_FZOK01000014.1"/>
</dbReference>
<sequence>MKNNLFLICPFSNSEQIIKKELNQNAFFMTGMGGFLSFDDLNFCVELNRILINNQIDQFFLVQNTSCRFLKEALEEDFEGEYPVQKIYQNLYIDNFYELKTLKSDFDRKVLLAQAMIKTVAENLFENPILSQSISNYGITVKGSIIDPGESKISTFKLNESIKFV</sequence>